<dbReference type="AlphaFoldDB" id="A0A454JFS5"/>
<dbReference type="InterPro" id="IPR010982">
    <property type="entry name" value="Lambda_DNA-bd_dom_sf"/>
</dbReference>
<dbReference type="CDD" id="cd00093">
    <property type="entry name" value="HTH_XRE"/>
    <property type="match status" value="1"/>
</dbReference>
<keyword evidence="1" id="KW-0812">Transmembrane</keyword>
<dbReference type="PROSITE" id="PS50943">
    <property type="entry name" value="HTH_CROC1"/>
    <property type="match status" value="1"/>
</dbReference>
<dbReference type="OrthoDB" id="8561330at2"/>
<dbReference type="InterPro" id="IPR001387">
    <property type="entry name" value="Cro/C1-type_HTH"/>
</dbReference>
<proteinExistence type="predicted"/>
<dbReference type="InterPro" id="IPR050400">
    <property type="entry name" value="Bact_Cytoskel_RodZ"/>
</dbReference>
<gene>
    <name evidence="3" type="ORF">EAY64_14820</name>
</gene>
<evidence type="ECO:0000313" key="4">
    <source>
        <dbReference type="Proteomes" id="UP000274139"/>
    </source>
</evidence>
<dbReference type="RefSeq" id="WP_103525517.1">
    <property type="nucleotide sequence ID" value="NZ_JAIZDC010000004.1"/>
</dbReference>
<keyword evidence="4" id="KW-1185">Reference proteome</keyword>
<dbReference type="Pfam" id="PF13464">
    <property type="entry name" value="RodZ_C"/>
    <property type="match status" value="1"/>
</dbReference>
<dbReference type="Pfam" id="PF13413">
    <property type="entry name" value="HTH_25"/>
    <property type="match status" value="1"/>
</dbReference>
<dbReference type="SUPFAM" id="SSF47413">
    <property type="entry name" value="lambda repressor-like DNA-binding domains"/>
    <property type="match status" value="1"/>
</dbReference>
<dbReference type="PANTHER" id="PTHR34475:SF1">
    <property type="entry name" value="CYTOSKELETON PROTEIN RODZ"/>
    <property type="match status" value="1"/>
</dbReference>
<dbReference type="PANTHER" id="PTHR34475">
    <property type="match status" value="1"/>
</dbReference>
<dbReference type="SMART" id="SM00530">
    <property type="entry name" value="HTH_XRE"/>
    <property type="match status" value="1"/>
</dbReference>
<feature type="domain" description="HTH cro/C1-type" evidence="2">
    <location>
        <begin position="18"/>
        <end position="49"/>
    </location>
</feature>
<accession>A0A454JFS5</accession>
<reference evidence="3 4" key="1">
    <citation type="submission" date="2018-10" db="EMBL/GenBank/DDBJ databases">
        <title>Draft genome sequence of Aquitalea MWU14-2217 isolated from a wild cranberry bog in Provincetown, Massachusetts.</title>
        <authorList>
            <person name="Ebadzadsahrai G."/>
            <person name="Soby S."/>
        </authorList>
    </citation>
    <scope>NUCLEOTIDE SEQUENCE [LARGE SCALE GENOMIC DNA]</scope>
    <source>
        <strain evidence="3 4">MWU14-2217</strain>
    </source>
</reference>
<keyword evidence="1" id="KW-0472">Membrane</keyword>
<dbReference type="GO" id="GO:0003677">
    <property type="term" value="F:DNA binding"/>
    <property type="evidence" value="ECO:0007669"/>
    <property type="project" value="InterPro"/>
</dbReference>
<dbReference type="Gene3D" id="1.10.260.40">
    <property type="entry name" value="lambda repressor-like DNA-binding domains"/>
    <property type="match status" value="1"/>
</dbReference>
<evidence type="ECO:0000256" key="1">
    <source>
        <dbReference type="SAM" id="Phobius"/>
    </source>
</evidence>
<comment type="caution">
    <text evidence="3">The sequence shown here is derived from an EMBL/GenBank/DDBJ whole genome shotgun (WGS) entry which is preliminary data.</text>
</comment>
<feature type="transmembrane region" description="Helical" evidence="1">
    <location>
        <begin position="128"/>
        <end position="147"/>
    </location>
</feature>
<name>A0A454JFS5_9NEIS</name>
<sequence>MEQEANGQSTRLGVGAALKAAREQAGMSLGEVAERLKLSVRQLDAIEKDDFQQLPGATFVRGFVRNYARFLKVDAEPLMAQLEEHFPSAVNDVVNLVKHDPSSEPASMAETLARVSSPAGGTGKAGKWLLLLLLVAAVAGGALWLAGRQDGSAPAPAQTLQPMLTQQAASAPAASAPASVLAPAAASAAVVAEPATTPAVASQPSAQPAAKVSPAVTASAAAALGASKAPASAAAADGATGHIQLNAQQAAWVSVIDGTGKKLQYGTLEAGSSKELTGTPPFQLKIGNAAQVQLSFNGQPVALTDKIRGTTAKIELK</sequence>
<keyword evidence="1" id="KW-1133">Transmembrane helix</keyword>
<dbReference type="InterPro" id="IPR025194">
    <property type="entry name" value="RodZ-like_C"/>
</dbReference>
<evidence type="ECO:0000313" key="3">
    <source>
        <dbReference type="EMBL" id="RMC94739.1"/>
    </source>
</evidence>
<dbReference type="EMBL" id="RFAR01000063">
    <property type="protein sequence ID" value="RMC94739.1"/>
    <property type="molecule type" value="Genomic_DNA"/>
</dbReference>
<protein>
    <submittedName>
        <fullName evidence="3">Helix-turn-helix domain-containing protein</fullName>
    </submittedName>
</protein>
<evidence type="ECO:0000259" key="2">
    <source>
        <dbReference type="PROSITE" id="PS50943"/>
    </source>
</evidence>
<dbReference type="Proteomes" id="UP000274139">
    <property type="component" value="Unassembled WGS sequence"/>
</dbReference>
<organism evidence="3 4">
    <name type="scientific">Aquitalea palustris</name>
    <dbReference type="NCBI Taxonomy" id="2480983"/>
    <lineage>
        <taxon>Bacteria</taxon>
        <taxon>Pseudomonadati</taxon>
        <taxon>Pseudomonadota</taxon>
        <taxon>Betaproteobacteria</taxon>
        <taxon>Neisseriales</taxon>
        <taxon>Chromobacteriaceae</taxon>
        <taxon>Aquitalea</taxon>
    </lineage>
</organism>